<dbReference type="Proteomes" id="UP000537260">
    <property type="component" value="Unassembled WGS sequence"/>
</dbReference>
<comment type="caution">
    <text evidence="2">The sequence shown here is derived from an EMBL/GenBank/DDBJ whole genome shotgun (WGS) entry which is preliminary data.</text>
</comment>
<feature type="region of interest" description="Disordered" evidence="1">
    <location>
        <begin position="108"/>
        <end position="145"/>
    </location>
</feature>
<accession>A0A7Z0ECM4</accession>
<proteinExistence type="predicted"/>
<dbReference type="RefSeq" id="WP_179577982.1">
    <property type="nucleotide sequence ID" value="NZ_JACCFM010000001.1"/>
</dbReference>
<organism evidence="2 3">
    <name type="scientific">Glaciibacter psychrotolerans</name>
    <dbReference type="NCBI Taxonomy" id="670054"/>
    <lineage>
        <taxon>Bacteria</taxon>
        <taxon>Bacillati</taxon>
        <taxon>Actinomycetota</taxon>
        <taxon>Actinomycetes</taxon>
        <taxon>Micrococcales</taxon>
        <taxon>Microbacteriaceae</taxon>
        <taxon>Glaciibacter</taxon>
    </lineage>
</organism>
<keyword evidence="3" id="KW-1185">Reference proteome</keyword>
<evidence type="ECO:0000256" key="1">
    <source>
        <dbReference type="SAM" id="MobiDB-lite"/>
    </source>
</evidence>
<name>A0A7Z0ECM4_9MICO</name>
<gene>
    <name evidence="2" type="ORF">HNR05_000972</name>
</gene>
<protein>
    <submittedName>
        <fullName evidence="2">Uncharacterized protein</fullName>
    </submittedName>
</protein>
<dbReference type="AlphaFoldDB" id="A0A7Z0ECM4"/>
<reference evidence="2 3" key="1">
    <citation type="submission" date="2020-07" db="EMBL/GenBank/DDBJ databases">
        <title>Sequencing the genomes of 1000 actinobacteria strains.</title>
        <authorList>
            <person name="Klenk H.-P."/>
        </authorList>
    </citation>
    <scope>NUCLEOTIDE SEQUENCE [LARGE SCALE GENOMIC DNA]</scope>
    <source>
        <strain evidence="2 3">LI1</strain>
    </source>
</reference>
<evidence type="ECO:0000313" key="3">
    <source>
        <dbReference type="Proteomes" id="UP000537260"/>
    </source>
</evidence>
<evidence type="ECO:0000313" key="2">
    <source>
        <dbReference type="EMBL" id="NYJ19181.1"/>
    </source>
</evidence>
<dbReference type="EMBL" id="JACCFM010000001">
    <property type="protein sequence ID" value="NYJ19181.1"/>
    <property type="molecule type" value="Genomic_DNA"/>
</dbReference>
<feature type="region of interest" description="Disordered" evidence="1">
    <location>
        <begin position="73"/>
        <end position="93"/>
    </location>
</feature>
<sequence length="145" mass="15942">MSEYTPTTADIREWWAEDQNRTHGEGDGAHAEEFNRWLTKVVADAKAEAWEVGLNVGIGYGVVMNLPGIPEPVNPYTPADPDESHDFDPAPTDPLATGCARCAALPGEGEACEPPVKWEPTSPRFDTTKEAHEWLATPNERGEER</sequence>